<dbReference type="EMBL" id="CAJNOM010000209">
    <property type="protein sequence ID" value="CAF1232311.1"/>
    <property type="molecule type" value="Genomic_DNA"/>
</dbReference>
<keyword evidence="3" id="KW-0862">Zinc</keyword>
<evidence type="ECO:0000256" key="7">
    <source>
        <dbReference type="ARBA" id="ARBA00023170"/>
    </source>
</evidence>
<dbReference type="InterPro" id="IPR001628">
    <property type="entry name" value="Znf_hrmn_rcpt"/>
</dbReference>
<keyword evidence="9" id="KW-0472">Membrane</keyword>
<name>A0A813N2E1_9BILA</name>
<keyword evidence="9" id="KW-1133">Transmembrane helix</keyword>
<evidence type="ECO:0000256" key="5">
    <source>
        <dbReference type="ARBA" id="ARBA00023125"/>
    </source>
</evidence>
<dbReference type="PROSITE" id="PS51030">
    <property type="entry name" value="NUCLEAR_REC_DBD_2"/>
    <property type="match status" value="1"/>
</dbReference>
<dbReference type="Gene3D" id="3.30.50.10">
    <property type="entry name" value="Erythroid Transcription Factor GATA-1, subunit A"/>
    <property type="match status" value="1"/>
</dbReference>
<protein>
    <recommendedName>
        <fullName evidence="10">Nuclear receptor domain-containing protein</fullName>
    </recommendedName>
</protein>
<keyword evidence="6" id="KW-0804">Transcription</keyword>
<comment type="caution">
    <text evidence="11">The sequence shown here is derived from an EMBL/GenBank/DDBJ whole genome shotgun (WGS) entry which is preliminary data.</text>
</comment>
<dbReference type="InterPro" id="IPR050234">
    <property type="entry name" value="Nuclear_hormone_rcpt_NR1"/>
</dbReference>
<keyword evidence="4" id="KW-0805">Transcription regulation</keyword>
<dbReference type="PRINTS" id="PR00047">
    <property type="entry name" value="STROIDFINGER"/>
</dbReference>
<sequence length="356" mass="40713">MVLTKRTSNIPLICQICGDRARGINFEVITCMSCKAFFRRHALQPANHVHCQLDDNCDITQFTRSGCSACRLKKCFTLGMNPKLIRHSLQINRQCVKKKPSLLPTPLPLNLLQNDASTLSNSEWNLLSNVIHAYDQGNAIEHTKFMLQQQSILPPKLRIKSITTMDIIGFFYTTVQSFIERTSYFQDLSIDVRQTLLQRNSEIAGAYNSLFIVRESNALTYPAYLFGSSNLYGHENVPRLKKFISLLENNGVLFKIMLLVIGFSNSCSIVNPDDMKYMTTVTNINSLIHIENTLVTMLWKYLNYQYGFSGAVKCFSSYVIFILNIIRWIEIGRDRQHEDLIDVCVENIDQSLVVIN</sequence>
<evidence type="ECO:0000256" key="4">
    <source>
        <dbReference type="ARBA" id="ARBA00023015"/>
    </source>
</evidence>
<evidence type="ECO:0000256" key="6">
    <source>
        <dbReference type="ARBA" id="ARBA00023163"/>
    </source>
</evidence>
<dbReference type="PANTHER" id="PTHR24082:SF507">
    <property type="entry name" value="BILE ACID RECEPTOR-RELATED"/>
    <property type="match status" value="1"/>
</dbReference>
<dbReference type="AlphaFoldDB" id="A0A813N2E1"/>
<dbReference type="PANTHER" id="PTHR24082">
    <property type="entry name" value="NUCLEAR HORMONE RECEPTOR"/>
    <property type="match status" value="1"/>
</dbReference>
<keyword evidence="1" id="KW-0479">Metal-binding</keyword>
<proteinExistence type="predicted"/>
<dbReference type="PROSITE" id="PS00031">
    <property type="entry name" value="NUCLEAR_REC_DBD_1"/>
    <property type="match status" value="1"/>
</dbReference>
<dbReference type="Proteomes" id="UP000663877">
    <property type="component" value="Unassembled WGS sequence"/>
</dbReference>
<evidence type="ECO:0000313" key="13">
    <source>
        <dbReference type="Proteomes" id="UP000663832"/>
    </source>
</evidence>
<keyword evidence="2" id="KW-0863">Zinc-finger</keyword>
<dbReference type="InterPro" id="IPR013088">
    <property type="entry name" value="Znf_NHR/GATA"/>
</dbReference>
<dbReference type="GO" id="GO:0004879">
    <property type="term" value="F:nuclear receptor activity"/>
    <property type="evidence" value="ECO:0007669"/>
    <property type="project" value="TreeGrafter"/>
</dbReference>
<reference evidence="11" key="1">
    <citation type="submission" date="2021-02" db="EMBL/GenBank/DDBJ databases">
        <authorList>
            <person name="Nowell W R."/>
        </authorList>
    </citation>
    <scope>NUCLEOTIDE SEQUENCE</scope>
</reference>
<gene>
    <name evidence="11" type="ORF">BJG266_LOCUS1342</name>
    <name evidence="12" type="ORF">QVE165_LOCUS27505</name>
</gene>
<dbReference type="SMART" id="SM00399">
    <property type="entry name" value="ZnF_C4"/>
    <property type="match status" value="1"/>
</dbReference>
<dbReference type="GO" id="GO:0000122">
    <property type="term" value="P:negative regulation of transcription by RNA polymerase II"/>
    <property type="evidence" value="ECO:0007669"/>
    <property type="project" value="TreeGrafter"/>
</dbReference>
<evidence type="ECO:0000256" key="1">
    <source>
        <dbReference type="ARBA" id="ARBA00022723"/>
    </source>
</evidence>
<evidence type="ECO:0000256" key="2">
    <source>
        <dbReference type="ARBA" id="ARBA00022771"/>
    </source>
</evidence>
<keyword evidence="7" id="KW-0675">Receptor</keyword>
<dbReference type="GO" id="GO:0000978">
    <property type="term" value="F:RNA polymerase II cis-regulatory region sequence-specific DNA binding"/>
    <property type="evidence" value="ECO:0007669"/>
    <property type="project" value="TreeGrafter"/>
</dbReference>
<accession>A0A813N2E1</accession>
<dbReference type="EMBL" id="CAJNOI010000003">
    <property type="protein sequence ID" value="CAF0733299.1"/>
    <property type="molecule type" value="Genomic_DNA"/>
</dbReference>
<feature type="domain" description="Nuclear receptor" evidence="10">
    <location>
        <begin position="11"/>
        <end position="87"/>
    </location>
</feature>
<dbReference type="Proteomes" id="UP000663832">
    <property type="component" value="Unassembled WGS sequence"/>
</dbReference>
<evidence type="ECO:0000313" key="11">
    <source>
        <dbReference type="EMBL" id="CAF0733299.1"/>
    </source>
</evidence>
<evidence type="ECO:0000256" key="8">
    <source>
        <dbReference type="ARBA" id="ARBA00023242"/>
    </source>
</evidence>
<organism evidence="11 14">
    <name type="scientific">Adineta steineri</name>
    <dbReference type="NCBI Taxonomy" id="433720"/>
    <lineage>
        <taxon>Eukaryota</taxon>
        <taxon>Metazoa</taxon>
        <taxon>Spiralia</taxon>
        <taxon>Gnathifera</taxon>
        <taxon>Rotifera</taxon>
        <taxon>Eurotatoria</taxon>
        <taxon>Bdelloidea</taxon>
        <taxon>Adinetida</taxon>
        <taxon>Adinetidae</taxon>
        <taxon>Adineta</taxon>
    </lineage>
</organism>
<keyword evidence="13" id="KW-1185">Reference proteome</keyword>
<dbReference type="OrthoDB" id="6355676at2759"/>
<feature type="transmembrane region" description="Helical" evidence="9">
    <location>
        <begin position="306"/>
        <end position="326"/>
    </location>
</feature>
<evidence type="ECO:0000259" key="10">
    <source>
        <dbReference type="PROSITE" id="PS51030"/>
    </source>
</evidence>
<evidence type="ECO:0000313" key="14">
    <source>
        <dbReference type="Proteomes" id="UP000663877"/>
    </source>
</evidence>
<keyword evidence="5" id="KW-0238">DNA-binding</keyword>
<dbReference type="SUPFAM" id="SSF57716">
    <property type="entry name" value="Glucocorticoid receptor-like (DNA-binding domain)"/>
    <property type="match status" value="1"/>
</dbReference>
<evidence type="ECO:0000256" key="3">
    <source>
        <dbReference type="ARBA" id="ARBA00022833"/>
    </source>
</evidence>
<evidence type="ECO:0000256" key="9">
    <source>
        <dbReference type="SAM" id="Phobius"/>
    </source>
</evidence>
<dbReference type="Pfam" id="PF00105">
    <property type="entry name" value="zf-C4"/>
    <property type="match status" value="1"/>
</dbReference>
<keyword evidence="9" id="KW-0812">Transmembrane</keyword>
<keyword evidence="8" id="KW-0539">Nucleus</keyword>
<dbReference type="GO" id="GO:0030154">
    <property type="term" value="P:cell differentiation"/>
    <property type="evidence" value="ECO:0007669"/>
    <property type="project" value="TreeGrafter"/>
</dbReference>
<dbReference type="GO" id="GO:0045944">
    <property type="term" value="P:positive regulation of transcription by RNA polymerase II"/>
    <property type="evidence" value="ECO:0007669"/>
    <property type="project" value="TreeGrafter"/>
</dbReference>
<feature type="transmembrane region" description="Helical" evidence="9">
    <location>
        <begin position="252"/>
        <end position="271"/>
    </location>
</feature>
<dbReference type="GO" id="GO:0008270">
    <property type="term" value="F:zinc ion binding"/>
    <property type="evidence" value="ECO:0007669"/>
    <property type="project" value="UniProtKB-KW"/>
</dbReference>
<evidence type="ECO:0000313" key="12">
    <source>
        <dbReference type="EMBL" id="CAF1232311.1"/>
    </source>
</evidence>